<evidence type="ECO:0000256" key="1">
    <source>
        <dbReference type="SAM" id="MobiDB-lite"/>
    </source>
</evidence>
<accession>A0A6G9GX73</accession>
<name>A0A6G9GX73_9ACTN</name>
<sequence>MFAYELQRIHTEELLRRAARERLLQEARAARREARRAARDAGKGPVNSPRDRFAPAA</sequence>
<dbReference type="AlphaFoldDB" id="A0A6G9GX73"/>
<evidence type="ECO:0000313" key="3">
    <source>
        <dbReference type="Proteomes" id="UP000501179"/>
    </source>
</evidence>
<evidence type="ECO:0000313" key="2">
    <source>
        <dbReference type="EMBL" id="QIQ02517.1"/>
    </source>
</evidence>
<organism evidence="2 3">
    <name type="scientific">Streptomyces liangshanensis</name>
    <dbReference type="NCBI Taxonomy" id="2717324"/>
    <lineage>
        <taxon>Bacteria</taxon>
        <taxon>Bacillati</taxon>
        <taxon>Actinomycetota</taxon>
        <taxon>Actinomycetes</taxon>
        <taxon>Kitasatosporales</taxon>
        <taxon>Streptomycetaceae</taxon>
        <taxon>Streptomyces</taxon>
    </lineage>
</organism>
<feature type="region of interest" description="Disordered" evidence="1">
    <location>
        <begin position="27"/>
        <end position="57"/>
    </location>
</feature>
<proteinExistence type="predicted"/>
<gene>
    <name evidence="2" type="ORF">HA039_09495</name>
</gene>
<dbReference type="RefSeq" id="WP_167026648.1">
    <property type="nucleotide sequence ID" value="NZ_CP050177.1"/>
</dbReference>
<dbReference type="KEGG" id="slia:HA039_09495"/>
<dbReference type="Proteomes" id="UP000501179">
    <property type="component" value="Chromosome"/>
</dbReference>
<feature type="compositionally biased region" description="Basic and acidic residues" evidence="1">
    <location>
        <begin position="27"/>
        <end position="42"/>
    </location>
</feature>
<protein>
    <submittedName>
        <fullName evidence="2">Uncharacterized protein</fullName>
    </submittedName>
</protein>
<keyword evidence="3" id="KW-1185">Reference proteome</keyword>
<dbReference type="EMBL" id="CP050177">
    <property type="protein sequence ID" value="QIQ02517.1"/>
    <property type="molecule type" value="Genomic_DNA"/>
</dbReference>
<reference evidence="2 3" key="1">
    <citation type="submission" date="2020-03" db="EMBL/GenBank/DDBJ databases">
        <title>A novel species.</title>
        <authorList>
            <person name="Gao J."/>
        </authorList>
    </citation>
    <scope>NUCLEOTIDE SEQUENCE [LARGE SCALE GENOMIC DNA]</scope>
    <source>
        <strain evidence="2 3">QMT-12</strain>
    </source>
</reference>